<dbReference type="EMBL" id="JAUSUI010000005">
    <property type="protein sequence ID" value="MDQ0303362.1"/>
    <property type="molecule type" value="Genomic_DNA"/>
</dbReference>
<keyword evidence="1" id="KW-0472">Membrane</keyword>
<feature type="transmembrane region" description="Helical" evidence="1">
    <location>
        <begin position="49"/>
        <end position="74"/>
    </location>
</feature>
<proteinExistence type="predicted"/>
<dbReference type="Proteomes" id="UP001224682">
    <property type="component" value="Unassembled WGS sequence"/>
</dbReference>
<evidence type="ECO:0000256" key="1">
    <source>
        <dbReference type="SAM" id="Phobius"/>
    </source>
</evidence>
<gene>
    <name evidence="2" type="ORF">J2S75_002396</name>
</gene>
<protein>
    <recommendedName>
        <fullName evidence="4">DUF3429 domain-containing protein</fullName>
    </recommendedName>
</protein>
<feature type="transmembrane region" description="Helical" evidence="1">
    <location>
        <begin position="86"/>
        <end position="113"/>
    </location>
</feature>
<dbReference type="InterPro" id="IPR021836">
    <property type="entry name" value="DUF3429"/>
</dbReference>
<evidence type="ECO:0008006" key="4">
    <source>
        <dbReference type="Google" id="ProtNLM"/>
    </source>
</evidence>
<evidence type="ECO:0000313" key="2">
    <source>
        <dbReference type="EMBL" id="MDQ0303362.1"/>
    </source>
</evidence>
<evidence type="ECO:0000313" key="3">
    <source>
        <dbReference type="Proteomes" id="UP001224682"/>
    </source>
</evidence>
<keyword evidence="1" id="KW-1133">Transmembrane helix</keyword>
<reference evidence="2 3" key="1">
    <citation type="submission" date="2023-07" db="EMBL/GenBank/DDBJ databases">
        <title>Genomic Encyclopedia of Type Strains, Phase IV (KMG-IV): sequencing the most valuable type-strain genomes for metagenomic binning, comparative biology and taxonomic classification.</title>
        <authorList>
            <person name="Goeker M."/>
        </authorList>
    </citation>
    <scope>NUCLEOTIDE SEQUENCE [LARGE SCALE GENOMIC DNA]</scope>
    <source>
        <strain evidence="2 3">DSM 2457</strain>
    </source>
</reference>
<keyword evidence="3" id="KW-1185">Reference proteome</keyword>
<feature type="transmembrane region" description="Helical" evidence="1">
    <location>
        <begin position="125"/>
        <end position="148"/>
    </location>
</feature>
<dbReference type="Pfam" id="PF11911">
    <property type="entry name" value="DUF3429"/>
    <property type="match status" value="1"/>
</dbReference>
<keyword evidence="1" id="KW-0812">Transmembrane</keyword>
<accession>A0ABU0BBZ3</accession>
<dbReference type="PANTHER" id="PTHR15887">
    <property type="entry name" value="TRANSMEMBRANE PROTEIN 69"/>
    <property type="match status" value="1"/>
</dbReference>
<sequence length="149" mass="15711">MSDARTLSPAQRPALLAAWLLAGAGTLPFLAGAADAMLRHGEWLGAVQIYGAVIASFVCGIHWGAALFAAEGLALRLFLMSNITALLGWVAALLPVGPGFLLLAVLFAALLLVDRHLWRAGLWPLWFWRLRCVITAVVAGACLLIGAVA</sequence>
<comment type="caution">
    <text evidence="2">The sequence shown here is derived from an EMBL/GenBank/DDBJ whole genome shotgun (WGS) entry which is preliminary data.</text>
</comment>
<dbReference type="PANTHER" id="PTHR15887:SF1">
    <property type="entry name" value="TRANSMEMBRANE PROTEIN 69"/>
    <property type="match status" value="1"/>
</dbReference>
<organism evidence="2 3">
    <name type="scientific">Ancylobacter polymorphus</name>
    <dbReference type="NCBI Taxonomy" id="223390"/>
    <lineage>
        <taxon>Bacteria</taxon>
        <taxon>Pseudomonadati</taxon>
        <taxon>Pseudomonadota</taxon>
        <taxon>Alphaproteobacteria</taxon>
        <taxon>Hyphomicrobiales</taxon>
        <taxon>Xanthobacteraceae</taxon>
        <taxon>Ancylobacter</taxon>
    </lineage>
</organism>
<dbReference type="RefSeq" id="WP_307020083.1">
    <property type="nucleotide sequence ID" value="NZ_JAUSUI010000005.1"/>
</dbReference>
<name>A0ABU0BBZ3_9HYPH</name>